<dbReference type="HOGENOM" id="CLU_034640_0_0_6"/>
<gene>
    <name evidence="2" type="ORF">P255_01928</name>
</gene>
<dbReference type="InterPro" id="IPR003959">
    <property type="entry name" value="ATPase_AAA_core"/>
</dbReference>
<dbReference type="Pfam" id="PF13304">
    <property type="entry name" value="AAA_21"/>
    <property type="match status" value="1"/>
</dbReference>
<dbReference type="Gene3D" id="3.40.50.300">
    <property type="entry name" value="P-loop containing nucleotide triphosphate hydrolases"/>
    <property type="match status" value="1"/>
</dbReference>
<dbReference type="RefSeq" id="WP_004899881.1">
    <property type="nucleotide sequence ID" value="NZ_BBTI01000002.1"/>
</dbReference>
<evidence type="ECO:0000313" key="3">
    <source>
        <dbReference type="Proteomes" id="UP000018418"/>
    </source>
</evidence>
<proteinExistence type="predicted"/>
<feature type="domain" description="AAA+ ATPase" evidence="1">
    <location>
        <begin position="32"/>
        <end position="458"/>
    </location>
</feature>
<dbReference type="InterPro" id="IPR003593">
    <property type="entry name" value="AAA+_ATPase"/>
</dbReference>
<dbReference type="InterPro" id="IPR051396">
    <property type="entry name" value="Bact_Antivir_Def_Nuclease"/>
</dbReference>
<reference evidence="2 3" key="1">
    <citation type="submission" date="2013-10" db="EMBL/GenBank/DDBJ databases">
        <title>The Genome Sequence of Acinetobacter brisouii CIP 110357.</title>
        <authorList>
            <consortium name="The Broad Institute Genomics Platform"/>
            <consortium name="The Broad Institute Genome Sequencing Center for Infectious Disease"/>
            <person name="Cerqueira G."/>
            <person name="Feldgarden M."/>
            <person name="Courvalin P."/>
            <person name="Grillot-Courvalin C."/>
            <person name="Clermont D."/>
            <person name="Rocha E."/>
            <person name="Yoon E.-J."/>
            <person name="Nemec A."/>
            <person name="Young S.K."/>
            <person name="Zeng Q."/>
            <person name="Gargeya S."/>
            <person name="Fitzgerald M."/>
            <person name="Abouelleil A."/>
            <person name="Alvarado L."/>
            <person name="Berlin A.M."/>
            <person name="Chapman S.B."/>
            <person name="Gainer-Dewar J."/>
            <person name="Goldberg J."/>
            <person name="Gnerre S."/>
            <person name="Griggs A."/>
            <person name="Gujja S."/>
            <person name="Hansen M."/>
            <person name="Howarth C."/>
            <person name="Imamovic A."/>
            <person name="Ireland A."/>
            <person name="Larimer J."/>
            <person name="McCowan C."/>
            <person name="Murphy C."/>
            <person name="Pearson M."/>
            <person name="Poon T.W."/>
            <person name="Priest M."/>
            <person name="Roberts A."/>
            <person name="Saif S."/>
            <person name="Shea T."/>
            <person name="Sykes S."/>
            <person name="Wortman J."/>
            <person name="Nusbaum C."/>
            <person name="Birren B."/>
        </authorList>
    </citation>
    <scope>NUCLEOTIDE SEQUENCE [LARGE SCALE GENOMIC DNA]</scope>
    <source>
        <strain evidence="2 3">CIP 110357</strain>
    </source>
</reference>
<dbReference type="OrthoDB" id="9815944at2"/>
<dbReference type="GO" id="GO:0016887">
    <property type="term" value="F:ATP hydrolysis activity"/>
    <property type="evidence" value="ECO:0007669"/>
    <property type="project" value="InterPro"/>
</dbReference>
<dbReference type="PANTHER" id="PTHR43581:SF4">
    <property type="entry name" value="ATP_GTP PHOSPHATASE"/>
    <property type="match status" value="1"/>
</dbReference>
<dbReference type="AlphaFoldDB" id="V2UAG6"/>
<sequence length="590" mass="68232">MRLDYLKIGSAKDSPTHQFKNLKNVCIDFDEHQSITIVIGWNGTGKSNVLEALAIIFRDLIQPPKDKIPAFAYELRYEIGSGITKKYVTIQADPDLEKDEYIFSYVPFQPILEPSNIDKSPINLFELKQSDLFSEKTIPNTENKDDASESTKPINVSFAKFTADNSEFLPKFVFSYYSGLSTRMQDIFTPYIEQYDKKLRGGKTSEEVGFKRMFYALPIHSQFVLLAFLFKQDETIQSFLENQLGIDAKSGIESILFELRQPSWTNKNEDGDPRLWDAKGVVKEFLSELYNLSLAPIRLTKSSKSSLWNKKTREYQYLFLKDMASFQRLMEHKEPRILFRDLESTYVSELIEAVHIRVKLKKNNGTVTFKELSEGEQQLLTVLGLLRFTNEEESLYLLDEPDTHLNPKWSVEYLKYLEAFMKGETNGSRTNSHVVLTTHNPIAIAELKKEQIQILHRDLDQSIKSKEPDIDPRGMGYAGIITSDMFGLNSSLDTYTQKLLERKNVFTVKDTPLTNAERTDLMQINNELEDLGFRFSMRDSQYERYLKALHNHEKNKLNQNSQSYSDTSEQLKIAEEIIQTLLKQNNEDQS</sequence>
<accession>V2UAG6</accession>
<dbReference type="PANTHER" id="PTHR43581">
    <property type="entry name" value="ATP/GTP PHOSPHATASE"/>
    <property type="match status" value="1"/>
</dbReference>
<dbReference type="InterPro" id="IPR027417">
    <property type="entry name" value="P-loop_NTPase"/>
</dbReference>
<dbReference type="GO" id="GO:0005524">
    <property type="term" value="F:ATP binding"/>
    <property type="evidence" value="ECO:0007669"/>
    <property type="project" value="InterPro"/>
</dbReference>
<keyword evidence="3" id="KW-1185">Reference proteome</keyword>
<dbReference type="SUPFAM" id="SSF52540">
    <property type="entry name" value="P-loop containing nucleoside triphosphate hydrolases"/>
    <property type="match status" value="1"/>
</dbReference>
<evidence type="ECO:0000259" key="1">
    <source>
        <dbReference type="SMART" id="SM00382"/>
    </source>
</evidence>
<dbReference type="EMBL" id="AYEU01000006">
    <property type="protein sequence ID" value="ESK51413.1"/>
    <property type="molecule type" value="Genomic_DNA"/>
</dbReference>
<organism evidence="2 3">
    <name type="scientific">Acinetobacter brisouii CIP 110357</name>
    <dbReference type="NCBI Taxonomy" id="1341683"/>
    <lineage>
        <taxon>Bacteria</taxon>
        <taxon>Pseudomonadati</taxon>
        <taxon>Pseudomonadota</taxon>
        <taxon>Gammaproteobacteria</taxon>
        <taxon>Moraxellales</taxon>
        <taxon>Moraxellaceae</taxon>
        <taxon>Acinetobacter</taxon>
    </lineage>
</organism>
<dbReference type="CDD" id="cd00267">
    <property type="entry name" value="ABC_ATPase"/>
    <property type="match status" value="1"/>
</dbReference>
<evidence type="ECO:0000313" key="2">
    <source>
        <dbReference type="EMBL" id="ESK51413.1"/>
    </source>
</evidence>
<dbReference type="Proteomes" id="UP000018418">
    <property type="component" value="Unassembled WGS sequence"/>
</dbReference>
<comment type="caution">
    <text evidence="2">The sequence shown here is derived from an EMBL/GenBank/DDBJ whole genome shotgun (WGS) entry which is preliminary data.</text>
</comment>
<dbReference type="SMART" id="SM00382">
    <property type="entry name" value="AAA"/>
    <property type="match status" value="1"/>
</dbReference>
<name>V2UAG6_9GAMM</name>
<dbReference type="PATRIC" id="fig|1341683.3.peg.1914"/>
<protein>
    <recommendedName>
        <fullName evidence="1">AAA+ ATPase domain-containing protein</fullName>
    </recommendedName>
</protein>